<dbReference type="InterPro" id="IPR001841">
    <property type="entry name" value="Znf_RING"/>
</dbReference>
<dbReference type="EMBL" id="DS268496">
    <property type="protein sequence ID" value="EFP12079.1"/>
    <property type="molecule type" value="Genomic_DNA"/>
</dbReference>
<evidence type="ECO:0000256" key="2">
    <source>
        <dbReference type="ARBA" id="ARBA00012483"/>
    </source>
</evidence>
<keyword evidence="3" id="KW-0808">Transferase</keyword>
<keyword evidence="4" id="KW-0479">Metal-binding</keyword>
<evidence type="ECO:0000259" key="10">
    <source>
        <dbReference type="PROSITE" id="PS50089"/>
    </source>
</evidence>
<dbReference type="CDD" id="cd16454">
    <property type="entry name" value="RING-H2_PA-TM-RING"/>
    <property type="match status" value="1"/>
</dbReference>
<feature type="compositionally biased region" description="Low complexity" evidence="9">
    <location>
        <begin position="102"/>
        <end position="120"/>
    </location>
</feature>
<feature type="region of interest" description="Disordered" evidence="9">
    <location>
        <begin position="78"/>
        <end position="148"/>
    </location>
</feature>
<name>E3MYF1_CAERE</name>
<dbReference type="GO" id="GO:0061630">
    <property type="term" value="F:ubiquitin protein ligase activity"/>
    <property type="evidence" value="ECO:0007669"/>
    <property type="project" value="UniProtKB-EC"/>
</dbReference>
<feature type="compositionally biased region" description="Low complexity" evidence="9">
    <location>
        <begin position="132"/>
        <end position="146"/>
    </location>
</feature>
<evidence type="ECO:0000256" key="8">
    <source>
        <dbReference type="PROSITE-ProRule" id="PRU00175"/>
    </source>
</evidence>
<keyword evidence="5 8" id="KW-0863">Zinc-finger</keyword>
<sequence>MPQYYCHRCTRSFDLDANAPVACTRCQGEFVEEVSTPAMVAAGMPPGFHALQQIAEIIRNGMVQDFTGLIPEGLIPQEQQGGQAVPQQHAEPTAPPQEAEHVAPQQPAAQAAPQQQADQGDPPPQLERQAEAPRAAAGGDPGARQANVGPTLEDFIHSMFRMEPRPAAAGEDPQPNVTFSFQMPGGVGIQIHAHRAGPQDAAGQVPQFVGNIPDGERVELETAMQDLLAQFQGEGGMMSRGFLEADVKQYLPMKKVTQEQIDNGVQCTTCFDTFKLGEDVGALDCNHIFHRPCIEPWLTTKNSCPVCRQKVSMKSWKRNHQRRVSFFFLTENFITKYLFSGSRSGSRGSRLKFPLPTMSIVVCLPFLSKNSHHL</sequence>
<comment type="catalytic activity">
    <reaction evidence="1">
        <text>S-ubiquitinyl-[E2 ubiquitin-conjugating enzyme]-L-cysteine + [acceptor protein]-L-lysine = [E2 ubiquitin-conjugating enzyme]-L-cysteine + N(6)-ubiquitinyl-[acceptor protein]-L-lysine.</text>
        <dbReference type="EC" id="2.3.2.27"/>
    </reaction>
</comment>
<dbReference type="STRING" id="31234.E3MYF1"/>
<evidence type="ECO:0000256" key="6">
    <source>
        <dbReference type="ARBA" id="ARBA00022786"/>
    </source>
</evidence>
<evidence type="ECO:0000313" key="11">
    <source>
        <dbReference type="EMBL" id="EFP12079.1"/>
    </source>
</evidence>
<feature type="domain" description="RING-type" evidence="10">
    <location>
        <begin position="267"/>
        <end position="308"/>
    </location>
</feature>
<dbReference type="HOGENOM" id="CLU_062902_0_0_1"/>
<organism evidence="12">
    <name type="scientific">Caenorhabditis remanei</name>
    <name type="common">Caenorhabditis vulgaris</name>
    <dbReference type="NCBI Taxonomy" id="31234"/>
    <lineage>
        <taxon>Eukaryota</taxon>
        <taxon>Metazoa</taxon>
        <taxon>Ecdysozoa</taxon>
        <taxon>Nematoda</taxon>
        <taxon>Chromadorea</taxon>
        <taxon>Rhabditida</taxon>
        <taxon>Rhabditina</taxon>
        <taxon>Rhabditomorpha</taxon>
        <taxon>Rhabditoidea</taxon>
        <taxon>Rhabditidae</taxon>
        <taxon>Peloderinae</taxon>
        <taxon>Caenorhabditis</taxon>
    </lineage>
</organism>
<keyword evidence="12" id="KW-1185">Reference proteome</keyword>
<accession>E3MYF1</accession>
<dbReference type="PANTHER" id="PTHR22937:SF65">
    <property type="entry name" value="E3 UBIQUITIN-PROTEIN LIGASE ARK2C"/>
    <property type="match status" value="1"/>
</dbReference>
<evidence type="ECO:0000313" key="12">
    <source>
        <dbReference type="Proteomes" id="UP000008281"/>
    </source>
</evidence>
<keyword evidence="6" id="KW-0833">Ubl conjugation pathway</keyword>
<evidence type="ECO:0000256" key="3">
    <source>
        <dbReference type="ARBA" id="ARBA00022679"/>
    </source>
</evidence>
<evidence type="ECO:0000256" key="1">
    <source>
        <dbReference type="ARBA" id="ARBA00000900"/>
    </source>
</evidence>
<evidence type="ECO:0000256" key="4">
    <source>
        <dbReference type="ARBA" id="ARBA00022723"/>
    </source>
</evidence>
<dbReference type="eggNOG" id="KOG0800">
    <property type="taxonomic scope" value="Eukaryota"/>
</dbReference>
<dbReference type="Gene3D" id="3.30.40.10">
    <property type="entry name" value="Zinc/RING finger domain, C3HC4 (zinc finger)"/>
    <property type="match status" value="1"/>
</dbReference>
<dbReference type="Pfam" id="PF14369">
    <property type="entry name" value="Zn_ribbon_19"/>
    <property type="match status" value="1"/>
</dbReference>
<keyword evidence="7" id="KW-0862">Zinc</keyword>
<dbReference type="Pfam" id="PF13639">
    <property type="entry name" value="zf-RING_2"/>
    <property type="match status" value="1"/>
</dbReference>
<feature type="compositionally biased region" description="Low complexity" evidence="9">
    <location>
        <begin position="78"/>
        <end position="88"/>
    </location>
</feature>
<dbReference type="SMART" id="SM00184">
    <property type="entry name" value="RING"/>
    <property type="match status" value="1"/>
</dbReference>
<dbReference type="InterPro" id="IPR045191">
    <property type="entry name" value="MBR1/2-like"/>
</dbReference>
<evidence type="ECO:0000256" key="5">
    <source>
        <dbReference type="ARBA" id="ARBA00022771"/>
    </source>
</evidence>
<dbReference type="EC" id="2.3.2.27" evidence="2"/>
<dbReference type="FunCoup" id="E3MYF1">
    <property type="interactions" value="601"/>
</dbReference>
<protein>
    <recommendedName>
        <fullName evidence="2">RING-type E3 ubiquitin transferase</fullName>
        <ecNumber evidence="2">2.3.2.27</ecNumber>
    </recommendedName>
</protein>
<reference evidence="11" key="1">
    <citation type="submission" date="2007-07" db="EMBL/GenBank/DDBJ databases">
        <title>PCAP assembly of the Caenorhabditis remanei genome.</title>
        <authorList>
            <consortium name="The Caenorhabditis remanei Sequencing Consortium"/>
            <person name="Wilson R.K."/>
        </authorList>
    </citation>
    <scope>NUCLEOTIDE SEQUENCE [LARGE SCALE GENOMIC DNA]</scope>
    <source>
        <strain evidence="11">PB4641</strain>
    </source>
</reference>
<gene>
    <name evidence="11" type="ORF">CRE_30092</name>
</gene>
<dbReference type="InterPro" id="IPR039525">
    <property type="entry name" value="RNF126-like_zinc-ribbon"/>
</dbReference>
<evidence type="ECO:0000256" key="7">
    <source>
        <dbReference type="ARBA" id="ARBA00022833"/>
    </source>
</evidence>
<dbReference type="InParanoid" id="E3MYF1"/>
<dbReference type="AlphaFoldDB" id="E3MYF1"/>
<dbReference type="GO" id="GO:0008270">
    <property type="term" value="F:zinc ion binding"/>
    <property type="evidence" value="ECO:0007669"/>
    <property type="project" value="UniProtKB-KW"/>
</dbReference>
<dbReference type="InterPro" id="IPR013083">
    <property type="entry name" value="Znf_RING/FYVE/PHD"/>
</dbReference>
<dbReference type="OrthoDB" id="5823472at2759"/>
<dbReference type="OMA" id="RPCIEPW"/>
<evidence type="ECO:0000256" key="9">
    <source>
        <dbReference type="SAM" id="MobiDB-lite"/>
    </source>
</evidence>
<proteinExistence type="predicted"/>
<dbReference type="PANTHER" id="PTHR22937">
    <property type="entry name" value="E3 UBIQUITIN-PROTEIN LIGASE RNF165"/>
    <property type="match status" value="1"/>
</dbReference>
<dbReference type="PROSITE" id="PS50089">
    <property type="entry name" value="ZF_RING_2"/>
    <property type="match status" value="1"/>
</dbReference>
<dbReference type="SUPFAM" id="SSF57850">
    <property type="entry name" value="RING/U-box"/>
    <property type="match status" value="1"/>
</dbReference>
<dbReference type="Proteomes" id="UP000008281">
    <property type="component" value="Unassembled WGS sequence"/>
</dbReference>